<evidence type="ECO:0000259" key="1">
    <source>
        <dbReference type="Pfam" id="PF14397"/>
    </source>
</evidence>
<dbReference type="Proteomes" id="UP001589798">
    <property type="component" value="Unassembled WGS sequence"/>
</dbReference>
<dbReference type="EMBL" id="JBHLWK010000010">
    <property type="protein sequence ID" value="MFC0203977.1"/>
    <property type="molecule type" value="Genomic_DNA"/>
</dbReference>
<proteinExistence type="predicted"/>
<dbReference type="SUPFAM" id="SSF56059">
    <property type="entry name" value="Glutathione synthetase ATP-binding domain-like"/>
    <property type="match status" value="1"/>
</dbReference>
<evidence type="ECO:0000313" key="2">
    <source>
        <dbReference type="EMBL" id="MFC0203977.1"/>
    </source>
</evidence>
<gene>
    <name evidence="2" type="ORF">ACFFJC_06795</name>
</gene>
<name>A0ABV6CU45_9SPHN</name>
<comment type="caution">
    <text evidence="2">The sequence shown here is derived from an EMBL/GenBank/DDBJ whole genome shotgun (WGS) entry which is preliminary data.</text>
</comment>
<dbReference type="InterPro" id="IPR039523">
    <property type="entry name" value="RimK-rel_E_lig_ATP-grasp"/>
</dbReference>
<protein>
    <submittedName>
        <fullName evidence="2">Sugar-transfer associated ATP-grasp domain-containing protein</fullName>
    </submittedName>
</protein>
<evidence type="ECO:0000313" key="3">
    <source>
        <dbReference type="Proteomes" id="UP001589798"/>
    </source>
</evidence>
<reference evidence="2 3" key="1">
    <citation type="submission" date="2024-09" db="EMBL/GenBank/DDBJ databases">
        <authorList>
            <person name="Sun Q."/>
            <person name="Mori K."/>
        </authorList>
    </citation>
    <scope>NUCLEOTIDE SEQUENCE [LARGE SCALE GENOMIC DNA]</scope>
    <source>
        <strain evidence="2 3">CCM 7706</strain>
    </source>
</reference>
<keyword evidence="3" id="KW-1185">Reference proteome</keyword>
<organism evidence="2 3">
    <name type="scientific">Novosphingobium soli</name>
    <dbReference type="NCBI Taxonomy" id="574956"/>
    <lineage>
        <taxon>Bacteria</taxon>
        <taxon>Pseudomonadati</taxon>
        <taxon>Pseudomonadota</taxon>
        <taxon>Alphaproteobacteria</taxon>
        <taxon>Sphingomonadales</taxon>
        <taxon>Sphingomonadaceae</taxon>
        <taxon>Novosphingobium</taxon>
    </lineage>
</organism>
<sequence length="386" mass="41745">MMSVTELWYRAKKLYSIYPGVVAPVSGSFLADHYAWRKRTRGRARAALDAVVGAAFHAWVPFRARAVARRLGLDAGWRRRASRIAHARFVDPNDLALFRIETEAELDGYIRRFEDAGLNKLVNPLGWTPDCVLADKIRFYARCAQHGLRHPQVAATWADGALHLYGPVPGAPLLLKPARGEGGRGVRFLDPPAAGGEEWLRDQLRGLRGPWLVQARIVPHPALRDLALNALPTARMTTILDEAGRPELVNAVLRIPSDPAAAVDNMKAGGLLSAIDLADGSLEIACTGYGGGEHVRHPVTGAAIPGRVLPDWAVARALVTQAHARGFGDYALIGWDVGFAPDGPILIEGNGKPGVLMPQRAGRRGLGGQRYGELLALQLATKRTPS</sequence>
<feature type="domain" description="Alpha-L-glutamate ligase-related protein ATP-grasp" evidence="1">
    <location>
        <begin position="132"/>
        <end position="367"/>
    </location>
</feature>
<accession>A0ABV6CU45</accession>
<dbReference type="Pfam" id="PF14397">
    <property type="entry name" value="ATPgrasp_ST"/>
    <property type="match status" value="1"/>
</dbReference>
<dbReference type="RefSeq" id="WP_379486746.1">
    <property type="nucleotide sequence ID" value="NZ_JBHLWK010000010.1"/>
</dbReference>